<keyword evidence="3" id="KW-1185">Reference proteome</keyword>
<reference evidence="3" key="1">
    <citation type="submission" date="2016-09" db="EMBL/GenBank/DDBJ databases">
        <authorList>
            <person name="Wibberg D."/>
        </authorList>
    </citation>
    <scope>NUCLEOTIDE SEQUENCE [LARGE SCALE GENOMIC DNA]</scope>
</reference>
<feature type="signal peptide" evidence="1">
    <location>
        <begin position="1"/>
        <end position="20"/>
    </location>
</feature>
<organism evidence="2 3">
    <name type="scientific">Donghicola eburneus</name>
    <dbReference type="NCBI Taxonomy" id="393278"/>
    <lineage>
        <taxon>Bacteria</taxon>
        <taxon>Pseudomonadati</taxon>
        <taxon>Pseudomonadota</taxon>
        <taxon>Alphaproteobacteria</taxon>
        <taxon>Rhodobacterales</taxon>
        <taxon>Roseobacteraceae</taxon>
        <taxon>Donghicola</taxon>
    </lineage>
</organism>
<sequence>MKTFIATTAVVLGLAAPAFAENQLAADLNVPASEYTTAQLAQMHFNQDKSVSERNTYFGGDSTSTVSSKSSLNPTAEAIFTSLELEQNPALEVAQDVDTTTVYSSAAVNDRAAAIFADIDAND</sequence>
<protein>
    <recommendedName>
        <fullName evidence="4">Secreted protein</fullName>
    </recommendedName>
</protein>
<name>A0A1M4MX21_9RHOB</name>
<accession>A0A1M4MX21</accession>
<feature type="chain" id="PRO_5009906635" description="Secreted protein" evidence="1">
    <location>
        <begin position="21"/>
        <end position="123"/>
    </location>
</feature>
<dbReference type="EMBL" id="FMJB01000043">
    <property type="protein sequence ID" value="SCM67102.1"/>
    <property type="molecule type" value="Genomic_DNA"/>
</dbReference>
<evidence type="ECO:0000313" key="2">
    <source>
        <dbReference type="EMBL" id="SCM67102.1"/>
    </source>
</evidence>
<dbReference type="Proteomes" id="UP000184085">
    <property type="component" value="Unassembled WGS sequence"/>
</dbReference>
<evidence type="ECO:0000256" key="1">
    <source>
        <dbReference type="SAM" id="SignalP"/>
    </source>
</evidence>
<evidence type="ECO:0000313" key="3">
    <source>
        <dbReference type="Proteomes" id="UP000184085"/>
    </source>
</evidence>
<gene>
    <name evidence="2" type="ORF">KARMA_1289</name>
</gene>
<evidence type="ECO:0008006" key="4">
    <source>
        <dbReference type="Google" id="ProtNLM"/>
    </source>
</evidence>
<proteinExistence type="predicted"/>
<dbReference type="AlphaFoldDB" id="A0A1M4MX21"/>
<keyword evidence="1" id="KW-0732">Signal</keyword>
<dbReference type="RefSeq" id="WP_072705709.1">
    <property type="nucleotide sequence ID" value="NZ_FMJB01000043.1"/>
</dbReference>